<evidence type="ECO:0000256" key="32">
    <source>
        <dbReference type="ARBA" id="ARBA00062028"/>
    </source>
</evidence>
<dbReference type="InterPro" id="IPR037527">
    <property type="entry name" value="Gp160"/>
</dbReference>
<evidence type="ECO:0000256" key="7">
    <source>
        <dbReference type="ARBA" id="ARBA00022506"/>
    </source>
</evidence>
<dbReference type="Gene3D" id="2.170.40.20">
    <property type="entry name" value="Human immunodeficiency virus 1, Gp160, envelope glycoprotein"/>
    <property type="match status" value="2"/>
</dbReference>
<keyword evidence="15 33" id="KW-0053">Apoptosis</keyword>
<keyword evidence="18 33" id="KW-0946">Virion</keyword>
<comment type="PTM">
    <text evidence="33">Palmitoylation of the transmembrane protein and of Env polyprotein (prior to its proteolytic cleavage) is essential for their association with host cell membrane lipid rafts. Palmitoylation is therefore required for envelope trafficking to classical lipid rafts, but not for viral replication.</text>
</comment>
<accession>A0A410JEV9</accession>
<dbReference type="GO" id="GO:0039654">
    <property type="term" value="P:fusion of virus membrane with host endosome membrane"/>
    <property type="evidence" value="ECO:0007669"/>
    <property type="project" value="UniProtKB-UniRule"/>
</dbReference>
<evidence type="ECO:0000256" key="17">
    <source>
        <dbReference type="ARBA" id="ARBA00022804"/>
    </source>
</evidence>
<feature type="chain" id="PRO_5023349733" description="Envelope glycoprotein gp160" evidence="33">
    <location>
        <begin position="32"/>
        <end position="838"/>
    </location>
</feature>
<keyword evidence="31 33" id="KW-1160">Virus entry into host cell</keyword>
<evidence type="ECO:0000256" key="5">
    <source>
        <dbReference type="ARBA" id="ARBA00004578"/>
    </source>
</evidence>
<dbReference type="GO" id="GO:1903908">
    <property type="term" value="P:positive regulation of plasma membrane raft polarization"/>
    <property type="evidence" value="ECO:0007669"/>
    <property type="project" value="UniProtKB-UniRule"/>
</dbReference>
<keyword evidence="26 33" id="KW-0564">Palmitate</keyword>
<evidence type="ECO:0000313" key="38">
    <source>
        <dbReference type="EMBL" id="QAR19776.1"/>
    </source>
</evidence>
<keyword evidence="16 33" id="KW-0732">Signal</keyword>
<evidence type="ECO:0000256" key="34">
    <source>
        <dbReference type="RuleBase" id="RU363095"/>
    </source>
</evidence>
<feature type="short sequence motif" description="Di-leucine internalization motif" evidence="33">
    <location>
        <begin position="837"/>
        <end position="838"/>
    </location>
</feature>
<evidence type="ECO:0000256" key="16">
    <source>
        <dbReference type="ARBA" id="ARBA00022729"/>
    </source>
</evidence>
<dbReference type="Gene3D" id="1.10.287.210">
    <property type="match status" value="1"/>
</dbReference>
<comment type="caution">
    <text evidence="33 34">Lacks conserved residue(s) required for the propagation of feature annotation.</text>
</comment>
<dbReference type="SUPFAM" id="SSF58069">
    <property type="entry name" value="Virus ectodomain"/>
    <property type="match status" value="1"/>
</dbReference>
<feature type="region of interest" description="CD4-binding loop" evidence="33">
    <location>
        <begin position="354"/>
        <end position="364"/>
    </location>
</feature>
<dbReference type="GO" id="GO:0019082">
    <property type="term" value="P:viral protein processing"/>
    <property type="evidence" value="ECO:0007669"/>
    <property type="project" value="UniProtKB-UniRule"/>
</dbReference>
<keyword evidence="25 33" id="KW-0472">Membrane</keyword>
<evidence type="ECO:0000256" key="19">
    <source>
        <dbReference type="ARBA" id="ARBA00022870"/>
    </source>
</evidence>
<keyword evidence="23 33" id="KW-1039">Host endosome</keyword>
<evidence type="ECO:0000256" key="8">
    <source>
        <dbReference type="ARBA" id="ARBA00022510"/>
    </source>
</evidence>
<dbReference type="GO" id="GO:0019062">
    <property type="term" value="P:virion attachment to host cell"/>
    <property type="evidence" value="ECO:0007669"/>
    <property type="project" value="UniProtKB-UniRule"/>
</dbReference>
<keyword evidence="24 33" id="KW-0175">Coiled coil</keyword>
<dbReference type="Gene3D" id="1.20.5.490">
    <property type="entry name" value="Single helix bin"/>
    <property type="match status" value="1"/>
</dbReference>
<feature type="disulfide bond" evidence="33">
    <location>
        <begin position="584"/>
        <end position="590"/>
    </location>
</feature>
<dbReference type="InterPro" id="IPR000777">
    <property type="entry name" value="HIV1_Gp120"/>
</dbReference>
<comment type="domain">
    <text evidence="33">Some of the most genetically diverse regions of the viral genome are present in Env. They are called variable regions 1 through 5 (V1 through V5). Coreceptor usage of gp120 is determined mainly by the primary structure of the third variable region (V3) in the outer domain of gp120. The sequence of V3 determines which coreceptor, CCR5 and/or CXCR4 (corresponding to R5/macrophage, X4/T cell and R5X4/T cell and macrophage tropism), is used to trigger the fusion potential of the Env complex, and hence which cells the virus can infect. Binding to CCR5 involves a region adjacent in addition to V3.</text>
</comment>
<evidence type="ECO:0000256" key="13">
    <source>
        <dbReference type="ARBA" id="ARBA00022685"/>
    </source>
</evidence>
<comment type="PTM">
    <text evidence="33">Highly glycosylated by host. The high number of glycan on the protein is reffered to as 'glycan shield' because it contributes to hide protein sequence from adaptive immune system.</text>
</comment>
<keyword evidence="30 33" id="KW-0449">Lipoprotein</keyword>
<comment type="PTM">
    <text evidence="33">Specific enzymatic cleavages in vivo yield mature proteins. Envelope glycoproteins are synthesized as a inactive precursor that is heavily N-glycosylated and processed likely by host cell furin in the Golgi to yield the mature SU and TM proteins. The cleavage site between SU and TM requires the minimal sequence [KR]-X-[KR]-R. About 2 of the 9 disulfide bonds of gp41 are reduced by P4HB/PDI, following binding to CD4 receptor.</text>
</comment>
<dbReference type="GO" id="GO:0052031">
    <property type="term" value="P:symbiont-mediated perturbation of host defense response"/>
    <property type="evidence" value="ECO:0007669"/>
    <property type="project" value="UniProtKB-UniRule"/>
</dbReference>
<evidence type="ECO:0000256" key="26">
    <source>
        <dbReference type="ARBA" id="ARBA00023139"/>
    </source>
</evidence>
<evidence type="ECO:0000256" key="27">
    <source>
        <dbReference type="ARBA" id="ARBA00023157"/>
    </source>
</evidence>
<evidence type="ECO:0000256" key="28">
    <source>
        <dbReference type="ARBA" id="ARBA00023180"/>
    </source>
</evidence>
<feature type="compositionally biased region" description="Basic and acidic residues" evidence="35">
    <location>
        <begin position="709"/>
        <end position="718"/>
    </location>
</feature>
<dbReference type="FunFam" id="2.170.40.20:FF:000003">
    <property type="entry name" value="Envelope glycoprotein gp160"/>
    <property type="match status" value="1"/>
</dbReference>
<evidence type="ECO:0000256" key="29">
    <source>
        <dbReference type="ARBA" id="ARBA00023280"/>
    </source>
</evidence>
<dbReference type="GO" id="GO:0044175">
    <property type="term" value="C:host cell endosome membrane"/>
    <property type="evidence" value="ECO:0007669"/>
    <property type="project" value="UniProtKB-SubCell"/>
</dbReference>
<dbReference type="GO" id="GO:0019031">
    <property type="term" value="C:viral envelope"/>
    <property type="evidence" value="ECO:0007669"/>
    <property type="project" value="UniProtKB-KW"/>
</dbReference>
<feature type="region of interest" description="Fusion peptide" evidence="33">
    <location>
        <begin position="498"/>
        <end position="518"/>
    </location>
</feature>
<dbReference type="GO" id="GO:0020002">
    <property type="term" value="C:host cell plasma membrane"/>
    <property type="evidence" value="ECO:0007669"/>
    <property type="project" value="UniProtKB-SubCell"/>
</dbReference>
<dbReference type="GO" id="GO:0016020">
    <property type="term" value="C:membrane"/>
    <property type="evidence" value="ECO:0007669"/>
    <property type="project" value="UniProtKB-UniRule"/>
</dbReference>
<comment type="miscellaneous">
    <text evidence="33">HIV-1 lineages are divided in three main groups, M (for Major), O (for Outlier), and N (for New, or Non-M, Non-O). The vast majority of strains found worldwide belong to the group M. Group O seems to be endemic to and largely confined to Cameroon and neighboring countries in West Central Africa, where these viruses represent a small minority of HIV-1 strains. The group N is represented by a limited number of isolates from Cameroonian persons. The group M is further subdivided in 9 clades or subtypes (A to D, F to H, J and K).</text>
</comment>
<comment type="subunit">
    <text evidence="33">The mature envelope protein (Env) consists of a homotrimer of non-covalently associated gp120-gp41 heterodimers. The resulting complex protrudes from the virus surface as a spike. There seems to be as few as 10 spikes on the average virion. Surface protein gp120 interacts with host CD4, CCR5 and CXCR4. Gp120 also interacts with the C-type lectins CD209/DC-SIGN and CLEC4M/DC-SIGNR (collectively referred to as DC-SIGN(R)). Gp120 and gp41 interact with GalCer. Gp120 interacts with host ITGA4/ITGB7 complex; on CD4+ T-cells, this interaction results in rapid activation of integrin ITGAL/LFA-1, which facilitates efficient cell-to-cell spreading of HIV-1. Gp120 interacts with cell-associated heparan sulfate; this interaction increases virus infectivity on permissive cells and may be involved in infection of CD4- cells.</text>
</comment>
<evidence type="ECO:0000256" key="18">
    <source>
        <dbReference type="ARBA" id="ARBA00022844"/>
    </source>
</evidence>
<keyword evidence="20 33" id="KW-0261">Viral envelope protein</keyword>
<dbReference type="FunFam" id="2.170.40.20:FF:000001">
    <property type="entry name" value="Envelope glycoprotein gp160"/>
    <property type="match status" value="1"/>
</dbReference>
<dbReference type="GO" id="GO:0019064">
    <property type="term" value="P:fusion of virus membrane with host plasma membrane"/>
    <property type="evidence" value="ECO:0007669"/>
    <property type="project" value="UniProtKB-UniRule"/>
</dbReference>
<evidence type="ECO:0000259" key="36">
    <source>
        <dbReference type="Pfam" id="PF00516"/>
    </source>
</evidence>
<dbReference type="CDD" id="cd09909">
    <property type="entry name" value="HIV-1-like_HR1-HR2"/>
    <property type="match status" value="1"/>
</dbReference>
<comment type="domain">
    <text evidence="33 34">The 17 amino acids long immunosuppressive region is present in many retroviral envelope proteins. Synthetic peptides derived from this relatively conserved sequence inhibit immune function in vitro and in vivo.</text>
</comment>
<feature type="region of interest" description="Immunosuppression" evidence="33">
    <location>
        <begin position="560"/>
        <end position="578"/>
    </location>
</feature>
<keyword evidence="29 33" id="KW-0899">Viral immunoevasion</keyword>
<dbReference type="Pfam" id="PF00517">
    <property type="entry name" value="GP41"/>
    <property type="match status" value="1"/>
</dbReference>
<evidence type="ECO:0000256" key="30">
    <source>
        <dbReference type="ARBA" id="ARBA00023288"/>
    </source>
</evidence>
<keyword evidence="7 33" id="KW-1168">Fusion of virus membrane with host membrane</keyword>
<evidence type="ECO:0000256" key="12">
    <source>
        <dbReference type="ARBA" id="ARBA00022595"/>
    </source>
</evidence>
<evidence type="ECO:0000256" key="31">
    <source>
        <dbReference type="ARBA" id="ARBA00023296"/>
    </source>
</evidence>
<feature type="region of interest" description="MPER; binding to GalCer" evidence="33">
    <location>
        <begin position="648"/>
        <end position="669"/>
    </location>
</feature>
<evidence type="ECO:0000256" key="25">
    <source>
        <dbReference type="ARBA" id="ARBA00023136"/>
    </source>
</evidence>
<evidence type="ECO:0000256" key="15">
    <source>
        <dbReference type="ARBA" id="ARBA00022703"/>
    </source>
</evidence>
<feature type="domain" description="Human immunodeficiency virus 1 envelope glycoprotein Gp120" evidence="36">
    <location>
        <begin position="33"/>
        <end position="139"/>
    </location>
</feature>
<evidence type="ECO:0000256" key="11">
    <source>
        <dbReference type="ARBA" id="ARBA00022581"/>
    </source>
</evidence>
<comment type="domain">
    <text evidence="33">The YXXL motif is involved in determining the exact site of viral release at the surface of infected mononuclear cells and promotes endocytosis. YXXL and di-leucine endocytosis motifs interact directly or indirectly with the clathrin adapter complexes, opperate independently, and their activities are not additive.</text>
</comment>
<evidence type="ECO:0000256" key="2">
    <source>
        <dbReference type="ARBA" id="ARBA00004433"/>
    </source>
</evidence>
<evidence type="ECO:0000256" key="24">
    <source>
        <dbReference type="ARBA" id="ARBA00023054"/>
    </source>
</evidence>
<keyword evidence="9 33" id="KW-1032">Host cell membrane</keyword>
<comment type="miscellaneous">
    <text evidence="33">Inhibitors targeting HIV-1 viral envelope proteins are used as antiretroviral drugs. Attachment of virions to the cell surface via non-specific interactions and CD4 binding can be blocked by inhibitors that include cyanovirin-N, cyclotriazadisulfonamide analogs, PRO 2000, TNX 355 and PRO 542. In addition, BMS 806 can block CD4-induced conformational changes. Env interactions with the coreceptor molecules can be targeted by CCR5 antagonists including SCH-D, maraviroc (UK 427857) and aplaviroc (GW 873140), and the CXCR4 antagonist AMD 070. Fusion of viral and cellular membranes can be inhibited by peptides such as enfuvirtide and tifuvirtide (T 1249). Resistance to inhibitors associated with mutations in Env are observed. Most of the time, single mutations confer only a modest reduction in drug susceptibility. Combination of several mutations is usually required to develop a high-level drug resistance.</text>
</comment>
<feature type="site" description="Cleavage; by host furin" evidence="33">
    <location>
        <begin position="497"/>
        <end position="498"/>
    </location>
</feature>
<comment type="function">
    <text evidence="33">Transmembrane protein gp41: Acts as a class I viral fusion protein. Under the current model, the protein has at least 3 conformational states: pre-fusion native state, pre-hairpin intermediate state, and post-fusion hairpin state. During fusion of viral and target intracellular membranes, the coiled coil regions (heptad repeats) assume a trimer-of-hairpins structure, positioning the fusion peptide in close proximity to the C-terminal region of the ectodomain. The formation of this structure appears to drive apposition and subsequent fusion of viral and target cell membranes. Complete fusion occurs in host cell endosomes and is dynamin-dependent, however some lipid transfer might occur at the plasma membrane. The virus undergoes clathrin-dependent internalization long before endosomal fusion, thus minimizing the surface exposure of conserved viral epitopes during fusion and reducing the efficacy of inhibitors targeting these epitopes. Membranes fusion leads to delivery of the nucleocapsid into the cytoplasm.</text>
</comment>
<dbReference type="FunFam" id="1.20.5.490:FF:000001">
    <property type="entry name" value="Envelope glycoprotein gp160"/>
    <property type="match status" value="1"/>
</dbReference>
<comment type="subcellular location">
    <molecule>Surface protein gp120</molecule>
    <subcellularLocation>
        <location evidence="33">Virion membrane</location>
        <topology evidence="33">Peripheral membrane protein</topology>
    </subcellularLocation>
    <subcellularLocation>
        <location evidence="33">Host cell membrane</location>
        <topology evidence="33">Peripheral membrane protein</topology>
    </subcellularLocation>
    <subcellularLocation>
        <location evidence="33">Host endosome membrane</location>
        <topology evidence="33">Single-pass type I membrane protein</topology>
    </subcellularLocation>
    <text evidence="33">The surface protein is not anchored to the viral envelope, but associates with the extravirion surface through its binding to TM. It is probably concentrated at the site of budding and incorporated into the virions possibly by contacts between the cytoplasmic tail of Env and the N-terminus of Gag.</text>
</comment>
<keyword evidence="21 33" id="KW-1164">Virus endocytosis by host</keyword>
<feature type="disulfide bond" evidence="33">
    <location>
        <begin position="210"/>
        <end position="239"/>
    </location>
</feature>
<organismHost>
    <name type="scientific">Homo sapiens</name>
    <name type="common">Human</name>
    <dbReference type="NCBI Taxonomy" id="9606"/>
</organismHost>
<evidence type="ECO:0000256" key="3">
    <source>
        <dbReference type="ARBA" id="ARBA00004505"/>
    </source>
</evidence>
<feature type="lipid moiety-binding region" description="S-palmitoyl cysteine; by host" evidence="33">
    <location>
        <position position="750"/>
    </location>
</feature>
<evidence type="ECO:0000256" key="23">
    <source>
        <dbReference type="ARBA" id="ARBA00023046"/>
    </source>
</evidence>
<evidence type="ECO:0000256" key="20">
    <source>
        <dbReference type="ARBA" id="ARBA00022879"/>
    </source>
</evidence>
<feature type="topological domain" description="Cytoplasmic" evidence="33">
    <location>
        <begin position="692"/>
        <end position="838"/>
    </location>
</feature>
<feature type="region of interest" description="Disordered" evidence="35">
    <location>
        <begin position="708"/>
        <end position="731"/>
    </location>
</feature>
<evidence type="ECO:0000256" key="21">
    <source>
        <dbReference type="ARBA" id="ARBA00022890"/>
    </source>
</evidence>
<feature type="transmembrane region" description="Helical" evidence="34">
    <location>
        <begin position="498"/>
        <end position="521"/>
    </location>
</feature>
<evidence type="ECO:0000256" key="6">
    <source>
        <dbReference type="ARBA" id="ARBA00004650"/>
    </source>
</evidence>
<feature type="domain" description="Human immunodeficiency virus 1 envelope glycoprotein Gp120" evidence="36">
    <location>
        <begin position="145"/>
        <end position="497"/>
    </location>
</feature>
<keyword evidence="19 33" id="KW-1043">Host membrane</keyword>
<reference evidence="38" key="1">
    <citation type="submission" date="2018-11" db="EMBL/GenBank/DDBJ databases">
        <title>Characterization of intact proviruses in blood and lymph node from HIV-infected individuals undergoing analytical treatment interruption.</title>
        <authorList>
            <person name="Vibholm L."/>
            <person name="Lorenzi J.C.C."/>
            <person name="Pai J.A."/>
            <person name="Cohen Y.Z."/>
            <person name="Oliveira T.Y."/>
            <person name="Barton J."/>
            <person name="Garcia M."/>
            <person name="Lu C.-L."/>
            <person name="Ablanedo-Terrazas Y."/>
            <person name="Del Rio Estrada P.M."/>
            <person name="Teran G.R."/>
            <person name="Tolstrup M."/>
            <person name="Denton P.W."/>
            <person name="Damsgaard T."/>
            <person name="Sogaard O.S."/>
            <person name="Nussenzweig M.C."/>
        </authorList>
    </citation>
    <scope>NUCLEOTIDE SEQUENCE</scope>
    <source>
        <strain evidence="38">120-PB-42I1</strain>
    </source>
</reference>
<comment type="domain">
    <text evidence="33">The membrane proximal external region (MPER) present in gp41 is a tryptophan-rich region recognized by the antibodies 2F5, Z13, and 4E10. MPER seems to play a role in fusion.</text>
</comment>
<keyword evidence="28 33" id="KW-0325">Glycoprotein</keyword>
<dbReference type="InterPro" id="IPR000328">
    <property type="entry name" value="GP41-like"/>
</dbReference>
<evidence type="ECO:0000256" key="1">
    <source>
        <dbReference type="ARBA" id="ARBA00004402"/>
    </source>
</evidence>
<comment type="subcellular location">
    <subcellularLocation>
        <location evidence="3">Host cell membrane</location>
        <topology evidence="3">Peripheral membrane protein</topology>
    </subcellularLocation>
    <subcellularLocation>
        <location evidence="1">Host cell membrane</location>
        <topology evidence="1">Single-pass type I membrane protein</topology>
    </subcellularLocation>
    <subcellularLocation>
        <location evidence="2">Host endosome membrane</location>
        <topology evidence="2">Peripheral membrane protein</topology>
    </subcellularLocation>
    <subcellularLocation>
        <location evidence="5">Host endosome membrane</location>
        <topology evidence="5">Single-pass type I membrane protein</topology>
    </subcellularLocation>
    <subcellularLocation>
        <location evidence="6">Virion membrane</location>
        <topology evidence="6">Peripheral membrane protein</topology>
    </subcellularLocation>
    <subcellularLocation>
        <location evidence="4">Virion membrane</location>
        <topology evidence="4">Single-pass type I membrane protein</topology>
    </subcellularLocation>
</comment>
<evidence type="ECO:0000256" key="14">
    <source>
        <dbReference type="ARBA" id="ARBA00022692"/>
    </source>
</evidence>
<dbReference type="GO" id="GO:0055036">
    <property type="term" value="C:virion membrane"/>
    <property type="evidence" value="ECO:0007669"/>
    <property type="project" value="UniProtKB-SubCell"/>
</dbReference>
<dbReference type="Pfam" id="PF00516">
    <property type="entry name" value="GP120"/>
    <property type="match status" value="2"/>
</dbReference>
<evidence type="ECO:0000256" key="9">
    <source>
        <dbReference type="ARBA" id="ARBA00022511"/>
    </source>
</evidence>
<keyword evidence="22 33" id="KW-1133">Transmembrane helix</keyword>
<dbReference type="GO" id="GO:0075512">
    <property type="term" value="P:clathrin-dependent endocytosis of virus by host cell"/>
    <property type="evidence" value="ECO:0007669"/>
    <property type="project" value="UniProtKB-UniRule"/>
</dbReference>
<evidence type="ECO:0000256" key="22">
    <source>
        <dbReference type="ARBA" id="ARBA00022989"/>
    </source>
</evidence>
<keyword evidence="8 33" id="KW-1170">Fusion of virus membrane with host endosomal membrane</keyword>
<keyword evidence="13 33" id="KW-0165">Cleavage on pair of basic residues</keyword>
<feature type="coiled-coil region" evidence="33">
    <location>
        <begin position="619"/>
        <end position="653"/>
    </location>
</feature>
<comment type="similarity">
    <text evidence="33">Belongs to the HIV-1 env protein family.</text>
</comment>
<evidence type="ECO:0000259" key="37">
    <source>
        <dbReference type="Pfam" id="PF00517"/>
    </source>
</evidence>
<feature type="short sequence motif" description="YXXL motif; contains endocytosis signal" evidence="33">
    <location>
        <begin position="698"/>
        <end position="701"/>
    </location>
</feature>
<comment type="subcellular location">
    <molecule>Transmembrane protein gp41</molecule>
    <subcellularLocation>
        <location evidence="33">Virion membrane</location>
        <topology evidence="33">Single-pass type I membrane protein</topology>
    </subcellularLocation>
    <subcellularLocation>
        <location evidence="33">Host cell membrane</location>
        <topology evidence="33">Single-pass type I membrane protein</topology>
    </subcellularLocation>
    <subcellularLocation>
        <location evidence="33">Host endosome membrane</location>
        <topology evidence="33">Single-pass type I membrane protein</topology>
    </subcellularLocation>
    <text evidence="33">It is probably concentrated at the site of budding and incorporated into the virions possibly by contacts between the cytoplasmic tail of Env and the N-terminus of Gag.</text>
</comment>
<comment type="subunit">
    <text evidence="32">The mature envelope protein (Env) consists of a homotrimer of non-covalently associated gp120-gp41 heterodimers. The resulting complex protrudes from the virus surface as a spike. There seems to be as few as 10 spikes on the average virion. Interacts with host CD4, CCR5 and CXCR4. Gp120 also interacts with the C-type lectins CD209/DC-SIGN and CLEC4M/DC-SIGNR (collectively referred to as DC-SIGN(R)). Gp120 and gp41 interact with GalCer. Gp120 interacts with host ITGA4/ITGB7 complex; on CD4+ T-cells, this interaction results in rapid activation of integrin ITGAL/LFA-1, which facilitates efficient cell-to-cell spreading of HIV-1. Gp120 interacts with cell-associated heparan sulfate; this interaction increases virus infectivity on permissive cells and may be involved in infection of CD4- cells.</text>
</comment>
<comment type="domain">
    <text evidence="33">The CD4-binding region is targeted by the antibody b12.</text>
</comment>
<dbReference type="SUPFAM" id="SSF56502">
    <property type="entry name" value="gp120 core"/>
    <property type="match status" value="2"/>
</dbReference>
<dbReference type="GO" id="GO:0005198">
    <property type="term" value="F:structural molecule activity"/>
    <property type="evidence" value="ECO:0007669"/>
    <property type="project" value="UniProtKB-UniRule"/>
</dbReference>
<feature type="disulfide bond" evidence="33">
    <location>
        <begin position="53"/>
        <end position="73"/>
    </location>
</feature>
<keyword evidence="12 33" id="KW-1162">Viral penetration into host cytoplasm</keyword>
<evidence type="ECO:0000256" key="33">
    <source>
        <dbReference type="HAMAP-Rule" id="MF_04083"/>
    </source>
</evidence>
<evidence type="ECO:0000256" key="10">
    <source>
        <dbReference type="ARBA" id="ARBA00022570"/>
    </source>
</evidence>
<gene>
    <name evidence="33 38" type="primary">env</name>
</gene>
<keyword evidence="17 33" id="KW-1161">Viral attachment to host cell</keyword>
<name>A0A410JEV9_HV1</name>
<organism evidence="38">
    <name type="scientific">Human immunodeficiency virus type 1</name>
    <name type="common">HIV-1</name>
    <dbReference type="NCBI Taxonomy" id="11676"/>
    <lineage>
        <taxon>Viruses</taxon>
        <taxon>Riboviria</taxon>
        <taxon>Pararnavirae</taxon>
        <taxon>Artverviricota</taxon>
        <taxon>Revtraviricetes</taxon>
        <taxon>Ortervirales</taxon>
        <taxon>Retroviridae</taxon>
        <taxon>Orthoretrovirinae</taxon>
        <taxon>Lentivirus</taxon>
        <taxon>Lentivirus humimdef1</taxon>
    </lineage>
</organism>
<evidence type="ECO:0000256" key="4">
    <source>
        <dbReference type="ARBA" id="ARBA00004563"/>
    </source>
</evidence>
<keyword evidence="27 33" id="KW-1015">Disulfide bond</keyword>
<feature type="disulfide bond" evidence="33">
    <location>
        <begin position="220"/>
        <end position="231"/>
    </location>
</feature>
<keyword evidence="11 33" id="KW-0945">Host-virus interaction</keyword>
<dbReference type="GO" id="GO:1903911">
    <property type="term" value="P:positive regulation of receptor clustering"/>
    <property type="evidence" value="ECO:0007669"/>
    <property type="project" value="UniProtKB-UniRule"/>
</dbReference>
<dbReference type="HAMAP" id="MF_04083">
    <property type="entry name" value="HIV_ENV"/>
    <property type="match status" value="1"/>
</dbReference>
<feature type="domain" description="Retroviral envelope protein GP41-like" evidence="37">
    <location>
        <begin position="516"/>
        <end position="703"/>
    </location>
</feature>
<proteinExistence type="inferred from homology"/>
<evidence type="ECO:0000256" key="35">
    <source>
        <dbReference type="SAM" id="MobiDB-lite"/>
    </source>
</evidence>
<feature type="chain" id="PRO_5023349734" description="Transmembrane protein gp41" evidence="33">
    <location>
        <begin position="498"/>
        <end position="838"/>
    </location>
</feature>
<keyword evidence="14 33" id="KW-0812">Transmembrane</keyword>
<sequence>MRVKGIKRNYQNLWKGGALLLGILMICNAVDQLWVTVYYGVPVWKEANTTLFCASDARGYDTEAHNVWATHACVPTDPNPQEVVLENVTENFNMWKNDMVEQMHEDIISLWDQSLKPCVKLTPLCVTLNCTNLRNNTNITIEETGEIKNCSFNITTSIRDRVTKEHALFYRLDIVPLDNTTSYTLISCNTSTITQACPKVSFEPIPIHYCAPAGFAILKCNNKTFNGSGPCTNVSTVQCTHGIRPVVTTQLLLNGSLAEEEVIIRSKNFSNNANTIIVQLNESVVINCIRPNNNTRKGIHIGPGRAFYATGEIIGDIRKAYCNISREKWNNTLKQVAKKLKEQFNTTTIIFKPSSGGDPEIVMHSFNCGGEFFYCNTTSLFNSTWDNSTDGTGGEENITLPCKIKQFINMWQKVGKAMYAPPIRGQIKCSSNITGLLLTRDGSGGNSTTTNETFRPGGGDMRDNWRSELYKYKVVKIEPLGIAPTKAKRRVVQREKRAVGIGALFLGFLGAAGSTMGAASVTLTVQARLLLSGIVQQQNNLLRAIEAQQHLLQLTVWGIKQLQARVLAVERYLRDQQLLGIWGCSGKLICTTAVPWNTSWSNKSMDEIWNNMTWMEWEKEIDNYTHIIYSLIEDSQNQQEKNEQELLALDKWADLWNWFSITKWLWYIKIFIMIVGGLVGLRIVFTILSVVNRVRQGYSPLSLQIRPPVPREPDRPGGIEEEGGERDRDTSGQLADGLLTLIWVDLRNLCLFSYHRLRDLLLIVTRVLELGWKALKYWWNLLQYWIQELKNSTVSLFNAIAIAVAEGTDRILEAVQRLGRGILHIPRRIRQGLERLLL</sequence>
<keyword evidence="10 33" id="KW-1165">Clathrin-mediated endocytosis of virus by host</keyword>
<protein>
    <recommendedName>
        <fullName evidence="33">Envelope glycoprotein gp160</fullName>
    </recommendedName>
    <alternativeName>
        <fullName evidence="33">Env polyprotein</fullName>
    </alternativeName>
    <component>
        <recommendedName>
            <fullName evidence="33">Surface protein gp120</fullName>
            <shortName evidence="33">SU</shortName>
        </recommendedName>
        <alternativeName>
            <fullName evidence="33">Glycoprotein 120</fullName>
            <shortName evidence="33">gp120</shortName>
        </alternativeName>
    </component>
    <component>
        <recommendedName>
            <fullName evidence="33">Transmembrane protein gp41</fullName>
            <shortName evidence="33">TM</shortName>
        </recommendedName>
        <alternativeName>
            <fullName evidence="33">Glycoprotein 41</fullName>
            <shortName evidence="33">gp41</shortName>
        </alternativeName>
    </component>
</protein>
<comment type="function">
    <text evidence="33">Envelope glycoprotein gp160: Oligomerizes in the host endoplasmic reticulum into predominantly trimers. In a second time, gp160 transits in the host Golgi, where glycosylation is completed. The precursor is then proteolytically cleaved in the trans-Golgi and thereby activated by cellular furin or furin-like proteases to produce gp120 and gp41.</text>
</comment>
<dbReference type="InterPro" id="IPR036377">
    <property type="entry name" value="Gp120_core_sf"/>
</dbReference>
<dbReference type="EMBL" id="MK169801">
    <property type="protein sequence ID" value="QAR19776.1"/>
    <property type="molecule type" value="Genomic_RNA"/>
</dbReference>
<dbReference type="FunFam" id="1.10.287.210:FF:000001">
    <property type="entry name" value="Envelope glycoprotein gp160"/>
    <property type="match status" value="1"/>
</dbReference>
<comment type="function">
    <text evidence="33">Surface protein gp120: Attaches the virus to the host lymphoid cell by binding to the primary receptor CD4. This interaction induces a structural rearrangement creating a high affinity binding site for a chemokine coreceptor like CXCR4 and/or CCR5. Acts as a ligand for CD209/DC-SIGN and CLEC4M/DC-SIGNR, which are respectively found on dendritic cells (DCs), and on endothelial cells of liver sinusoids and lymph node sinuses. These interactions allow capture of viral particles at mucosal surfaces by these cells and subsequent transmission to permissive cells. HIV subverts the migration properties of dendritic cells to gain access to CD4+ T-cells in lymph nodes. Virus transmission to permissive T-cells occurs either in trans (without DCs infection, through viral capture and transmission), or in cis (following DCs productive infection, through the usual CD4-gp120 interaction), thereby inducing a robust infection. In trans infection, bound virions remain infectious over days and it is proposed that they are not degraded, but protected in non-lysosomal acidic organelles within the DCs close to the cell membrane thus contributing to the viral infectious potential during DCs' migration from the periphery to the lymphoid tissues. On arrival at lymphoid tissues, intact virions recycle back to DCs' cell surface allowing virus transmission to CD4+ T-cells.</text>
</comment>
<feature type="transmembrane region" description="Helical" evidence="34">
    <location>
        <begin position="664"/>
        <end position="691"/>
    </location>
</feature>